<evidence type="ECO:0000313" key="1">
    <source>
        <dbReference type="EMBL" id="CAL1359641.1"/>
    </source>
</evidence>
<organism evidence="1 2">
    <name type="scientific">Linum trigynum</name>
    <dbReference type="NCBI Taxonomy" id="586398"/>
    <lineage>
        <taxon>Eukaryota</taxon>
        <taxon>Viridiplantae</taxon>
        <taxon>Streptophyta</taxon>
        <taxon>Embryophyta</taxon>
        <taxon>Tracheophyta</taxon>
        <taxon>Spermatophyta</taxon>
        <taxon>Magnoliopsida</taxon>
        <taxon>eudicotyledons</taxon>
        <taxon>Gunneridae</taxon>
        <taxon>Pentapetalae</taxon>
        <taxon>rosids</taxon>
        <taxon>fabids</taxon>
        <taxon>Malpighiales</taxon>
        <taxon>Linaceae</taxon>
        <taxon>Linum</taxon>
    </lineage>
</organism>
<keyword evidence="2" id="KW-1185">Reference proteome</keyword>
<dbReference type="EMBL" id="OZ034814">
    <property type="protein sequence ID" value="CAL1359641.1"/>
    <property type="molecule type" value="Genomic_DNA"/>
</dbReference>
<accession>A0AAV2CVP8</accession>
<gene>
    <name evidence="1" type="ORF">LTRI10_LOCUS7115</name>
</gene>
<proteinExistence type="predicted"/>
<protein>
    <recommendedName>
        <fullName evidence="3">Retrotransposon gag domain-containing protein</fullName>
    </recommendedName>
</protein>
<name>A0AAV2CVP8_9ROSI</name>
<reference evidence="1 2" key="1">
    <citation type="submission" date="2024-04" db="EMBL/GenBank/DDBJ databases">
        <authorList>
            <person name="Fracassetti M."/>
        </authorList>
    </citation>
    <scope>NUCLEOTIDE SEQUENCE [LARGE SCALE GENOMIC DNA]</scope>
</reference>
<evidence type="ECO:0000313" key="2">
    <source>
        <dbReference type="Proteomes" id="UP001497516"/>
    </source>
</evidence>
<sequence>MTFPRAFKFSRGLEDLFTVKQKNQSLEEYIWNFDRAWAELEESNFKNMLEVYLKAAIFYRGLQPHLQFLSLLHERSTYLRDLPYDFLVEFLLVAEAEKKTHTPANNDDFWSDASKLTVFLDGEFLFQVPNVRDSSDNILIHLNRKLQEDKLTKEGDWIQIFPPCVKFSATIKAACFEVDDKGTVLGYCSPVGGGYHCLTNINCNLILLFSVKEDPERDAKELRAALMTPGLAERFVSGGVLH</sequence>
<evidence type="ECO:0008006" key="3">
    <source>
        <dbReference type="Google" id="ProtNLM"/>
    </source>
</evidence>
<dbReference type="Proteomes" id="UP001497516">
    <property type="component" value="Chromosome 10"/>
</dbReference>
<dbReference type="AlphaFoldDB" id="A0AAV2CVP8"/>